<dbReference type="RefSeq" id="XP_052131230.1">
    <property type="nucleotide sequence ID" value="XM_052275270.1"/>
</dbReference>
<proteinExistence type="predicted"/>
<dbReference type="RefSeq" id="XP_026290078.1">
    <property type="nucleotide sequence ID" value="XM_026434293.2"/>
</dbReference>
<organism evidence="1 2">
    <name type="scientific">Frankliniella occidentalis</name>
    <name type="common">Western flower thrips</name>
    <name type="synonym">Euthrips occidentalis</name>
    <dbReference type="NCBI Taxonomy" id="133901"/>
    <lineage>
        <taxon>Eukaryota</taxon>
        <taxon>Metazoa</taxon>
        <taxon>Ecdysozoa</taxon>
        <taxon>Arthropoda</taxon>
        <taxon>Hexapoda</taxon>
        <taxon>Insecta</taxon>
        <taxon>Pterygota</taxon>
        <taxon>Neoptera</taxon>
        <taxon>Paraneoptera</taxon>
        <taxon>Thysanoptera</taxon>
        <taxon>Terebrantia</taxon>
        <taxon>Thripoidea</taxon>
        <taxon>Thripidae</taxon>
        <taxon>Frankliniella</taxon>
    </lineage>
</organism>
<accession>A0A6J1T9V7</accession>
<dbReference type="Proteomes" id="UP000504606">
    <property type="component" value="Unplaced"/>
</dbReference>
<name>A0A6J1T9V7_FRAOC</name>
<gene>
    <name evidence="2 3" type="primary">LOC113214809</name>
</gene>
<evidence type="ECO:0000313" key="2">
    <source>
        <dbReference type="RefSeq" id="XP_026290078.1"/>
    </source>
</evidence>
<dbReference type="GeneID" id="113214809"/>
<dbReference type="AlphaFoldDB" id="A0A6J1T9V7"/>
<sequence>MRCLRLVKNCLTSGVIWPQRRMSSSVICCRGEAAPAKVPIKWLQQSSVPYKIVVLERATLESEEMRPVYPPPTLSKELSEQELGEDPLVVGIMLDVIGEEFTIATKGTAPRTVIITLYPPDSEPDSLLDSIYCPSRP</sequence>
<evidence type="ECO:0000313" key="3">
    <source>
        <dbReference type="RefSeq" id="XP_052131230.1"/>
    </source>
</evidence>
<keyword evidence="1" id="KW-1185">Reference proteome</keyword>
<evidence type="ECO:0000313" key="1">
    <source>
        <dbReference type="Proteomes" id="UP000504606"/>
    </source>
</evidence>
<protein>
    <submittedName>
        <fullName evidence="2 3">Uncharacterized protein LOC113214809</fullName>
    </submittedName>
</protein>
<dbReference type="KEGG" id="foc:113214809"/>
<reference evidence="2 3" key="1">
    <citation type="submission" date="2025-04" db="UniProtKB">
        <authorList>
            <consortium name="RefSeq"/>
        </authorList>
    </citation>
    <scope>IDENTIFICATION</scope>
    <source>
        <tissue evidence="2 3">Whole organism</tissue>
    </source>
</reference>